<evidence type="ECO:0000256" key="1">
    <source>
        <dbReference type="ARBA" id="ARBA00022741"/>
    </source>
</evidence>
<comment type="caution">
    <text evidence="4">The sequence shown here is derived from an EMBL/GenBank/DDBJ whole genome shotgun (WGS) entry which is preliminary data.</text>
</comment>
<dbReference type="Gene3D" id="3.40.50.300">
    <property type="entry name" value="P-loop containing nucleotide triphosphate hydrolases"/>
    <property type="match status" value="1"/>
</dbReference>
<protein>
    <submittedName>
        <fullName evidence="4">Ras-domain-containing protein</fullName>
    </submittedName>
</protein>
<keyword evidence="1" id="KW-0547">Nucleotide-binding</keyword>
<dbReference type="EMBL" id="WIUZ02000004">
    <property type="protein sequence ID" value="KAF9788406.1"/>
    <property type="molecule type" value="Genomic_DNA"/>
</dbReference>
<gene>
    <name evidence="4" type="ORF">BJ322DRAFT_1106403</name>
</gene>
<dbReference type="InterPro" id="IPR001806">
    <property type="entry name" value="Small_GTPase"/>
</dbReference>
<dbReference type="SMART" id="SM00173">
    <property type="entry name" value="RAS"/>
    <property type="match status" value="1"/>
</dbReference>
<dbReference type="GO" id="GO:0005525">
    <property type="term" value="F:GTP binding"/>
    <property type="evidence" value="ECO:0007669"/>
    <property type="project" value="UniProtKB-KW"/>
</dbReference>
<dbReference type="FunFam" id="3.40.50.300:FF:001447">
    <property type="entry name" value="Ras-related protein Rab-1B"/>
    <property type="match status" value="1"/>
</dbReference>
<evidence type="ECO:0000256" key="3">
    <source>
        <dbReference type="SAM" id="MobiDB-lite"/>
    </source>
</evidence>
<proteinExistence type="predicted"/>
<dbReference type="SMART" id="SM00174">
    <property type="entry name" value="RHO"/>
    <property type="match status" value="1"/>
</dbReference>
<dbReference type="InterPro" id="IPR050227">
    <property type="entry name" value="Rab"/>
</dbReference>
<dbReference type="GO" id="GO:0003924">
    <property type="term" value="F:GTPase activity"/>
    <property type="evidence" value="ECO:0007669"/>
    <property type="project" value="InterPro"/>
</dbReference>
<dbReference type="SMART" id="SM00176">
    <property type="entry name" value="RAN"/>
    <property type="match status" value="1"/>
</dbReference>
<dbReference type="InterPro" id="IPR027417">
    <property type="entry name" value="P-loop_NTPase"/>
</dbReference>
<evidence type="ECO:0000313" key="5">
    <source>
        <dbReference type="Proteomes" id="UP000736335"/>
    </source>
</evidence>
<keyword evidence="2" id="KW-0342">GTP-binding</keyword>
<dbReference type="PROSITE" id="PS51420">
    <property type="entry name" value="RHO"/>
    <property type="match status" value="1"/>
</dbReference>
<name>A0A9P6L9H2_9AGAM</name>
<evidence type="ECO:0000256" key="2">
    <source>
        <dbReference type="ARBA" id="ARBA00023134"/>
    </source>
</evidence>
<dbReference type="InterPro" id="IPR005225">
    <property type="entry name" value="Small_GTP-bd"/>
</dbReference>
<dbReference type="PANTHER" id="PTHR47977">
    <property type="entry name" value="RAS-RELATED PROTEIN RAB"/>
    <property type="match status" value="1"/>
</dbReference>
<dbReference type="PRINTS" id="PR00449">
    <property type="entry name" value="RASTRNSFRMNG"/>
</dbReference>
<sequence length="242" mass="26711">MAAQNSIINCKLLLIGNSSVGKSSLLMRFSDEQWLPEDEASATIGVDFRVHKMEVKGKKVKLSIWDTAGQERFRTITSSYYRGAQGVILGRFRLTYAECDNLTCIDHNSVYDVSNRETFEALPRWYSELETYVSESVVKIIVGNKVDKEFSRQVPTSEGEAFARRMNSLFIETSAKTAVGVGEAFKEVAEKIIDTPELWAPVTSQPAVGSAGGNRTRTNDNSMPGSINLNSNESQSQDGCAC</sequence>
<dbReference type="NCBIfam" id="TIGR00231">
    <property type="entry name" value="small_GTP"/>
    <property type="match status" value="1"/>
</dbReference>
<dbReference type="PROSITE" id="PS51419">
    <property type="entry name" value="RAB"/>
    <property type="match status" value="1"/>
</dbReference>
<dbReference type="OrthoDB" id="9989112at2759"/>
<keyword evidence="5" id="KW-1185">Reference proteome</keyword>
<dbReference type="SUPFAM" id="SSF52540">
    <property type="entry name" value="P-loop containing nucleoside triphosphate hydrolases"/>
    <property type="match status" value="1"/>
</dbReference>
<dbReference type="PROSITE" id="PS51421">
    <property type="entry name" value="RAS"/>
    <property type="match status" value="1"/>
</dbReference>
<dbReference type="Proteomes" id="UP000736335">
    <property type="component" value="Unassembled WGS sequence"/>
</dbReference>
<accession>A0A9P6L9H2</accession>
<evidence type="ECO:0000313" key="4">
    <source>
        <dbReference type="EMBL" id="KAF9788406.1"/>
    </source>
</evidence>
<organism evidence="4 5">
    <name type="scientific">Thelephora terrestris</name>
    <dbReference type="NCBI Taxonomy" id="56493"/>
    <lineage>
        <taxon>Eukaryota</taxon>
        <taxon>Fungi</taxon>
        <taxon>Dikarya</taxon>
        <taxon>Basidiomycota</taxon>
        <taxon>Agaricomycotina</taxon>
        <taxon>Agaricomycetes</taxon>
        <taxon>Thelephorales</taxon>
        <taxon>Thelephoraceae</taxon>
        <taxon>Thelephora</taxon>
    </lineage>
</organism>
<reference evidence="4" key="2">
    <citation type="submission" date="2020-11" db="EMBL/GenBank/DDBJ databases">
        <authorList>
            <consortium name="DOE Joint Genome Institute"/>
            <person name="Kuo A."/>
            <person name="Miyauchi S."/>
            <person name="Kiss E."/>
            <person name="Drula E."/>
            <person name="Kohler A."/>
            <person name="Sanchez-Garcia M."/>
            <person name="Andreopoulos B."/>
            <person name="Barry K.W."/>
            <person name="Bonito G."/>
            <person name="Buee M."/>
            <person name="Carver A."/>
            <person name="Chen C."/>
            <person name="Cichocki N."/>
            <person name="Clum A."/>
            <person name="Culley D."/>
            <person name="Crous P.W."/>
            <person name="Fauchery L."/>
            <person name="Girlanda M."/>
            <person name="Hayes R."/>
            <person name="Keri Z."/>
            <person name="Labutti K."/>
            <person name="Lipzen A."/>
            <person name="Lombard V."/>
            <person name="Magnuson J."/>
            <person name="Maillard F."/>
            <person name="Morin E."/>
            <person name="Murat C."/>
            <person name="Nolan M."/>
            <person name="Ohm R."/>
            <person name="Pangilinan J."/>
            <person name="Pereira M."/>
            <person name="Perotto S."/>
            <person name="Peter M."/>
            <person name="Riley R."/>
            <person name="Sitrit Y."/>
            <person name="Stielow B."/>
            <person name="Szollosi G."/>
            <person name="Zifcakova L."/>
            <person name="Stursova M."/>
            <person name="Spatafora J.W."/>
            <person name="Tedersoo L."/>
            <person name="Vaario L.-M."/>
            <person name="Yamada A."/>
            <person name="Yan M."/>
            <person name="Wang P."/>
            <person name="Xu J."/>
            <person name="Bruns T."/>
            <person name="Baldrian P."/>
            <person name="Vilgalys R."/>
            <person name="Henrissat B."/>
            <person name="Grigoriev I.V."/>
            <person name="Hibbett D."/>
            <person name="Nagy L.G."/>
            <person name="Martin F.M."/>
        </authorList>
    </citation>
    <scope>NUCLEOTIDE SEQUENCE</scope>
    <source>
        <strain evidence="4">UH-Tt-Lm1</strain>
    </source>
</reference>
<feature type="region of interest" description="Disordered" evidence="3">
    <location>
        <begin position="203"/>
        <end position="242"/>
    </location>
</feature>
<reference evidence="4" key="1">
    <citation type="journal article" date="2020" name="Nat. Commun.">
        <title>Large-scale genome sequencing of mycorrhizal fungi provides insights into the early evolution of symbiotic traits.</title>
        <authorList>
            <person name="Miyauchi S."/>
            <person name="Kiss E."/>
            <person name="Kuo A."/>
            <person name="Drula E."/>
            <person name="Kohler A."/>
            <person name="Sanchez-Garcia M."/>
            <person name="Morin E."/>
            <person name="Andreopoulos B."/>
            <person name="Barry K.W."/>
            <person name="Bonito G."/>
            <person name="Buee M."/>
            <person name="Carver A."/>
            <person name="Chen C."/>
            <person name="Cichocki N."/>
            <person name="Clum A."/>
            <person name="Culley D."/>
            <person name="Crous P.W."/>
            <person name="Fauchery L."/>
            <person name="Girlanda M."/>
            <person name="Hayes R.D."/>
            <person name="Keri Z."/>
            <person name="LaButti K."/>
            <person name="Lipzen A."/>
            <person name="Lombard V."/>
            <person name="Magnuson J."/>
            <person name="Maillard F."/>
            <person name="Murat C."/>
            <person name="Nolan M."/>
            <person name="Ohm R.A."/>
            <person name="Pangilinan J."/>
            <person name="Pereira M.F."/>
            <person name="Perotto S."/>
            <person name="Peter M."/>
            <person name="Pfister S."/>
            <person name="Riley R."/>
            <person name="Sitrit Y."/>
            <person name="Stielow J.B."/>
            <person name="Szollosi G."/>
            <person name="Zifcakova L."/>
            <person name="Stursova M."/>
            <person name="Spatafora J.W."/>
            <person name="Tedersoo L."/>
            <person name="Vaario L.M."/>
            <person name="Yamada A."/>
            <person name="Yan M."/>
            <person name="Wang P."/>
            <person name="Xu J."/>
            <person name="Bruns T."/>
            <person name="Baldrian P."/>
            <person name="Vilgalys R."/>
            <person name="Dunand C."/>
            <person name="Henrissat B."/>
            <person name="Grigoriev I.V."/>
            <person name="Hibbett D."/>
            <person name="Nagy L.G."/>
            <person name="Martin F.M."/>
        </authorList>
    </citation>
    <scope>NUCLEOTIDE SEQUENCE</scope>
    <source>
        <strain evidence="4">UH-Tt-Lm1</strain>
    </source>
</reference>
<dbReference type="AlphaFoldDB" id="A0A9P6L9H2"/>
<dbReference type="SMART" id="SM00175">
    <property type="entry name" value="RAB"/>
    <property type="match status" value="1"/>
</dbReference>
<dbReference type="Pfam" id="PF00071">
    <property type="entry name" value="Ras"/>
    <property type="match status" value="2"/>
</dbReference>